<dbReference type="Pfam" id="PF00534">
    <property type="entry name" value="Glycos_transf_1"/>
    <property type="match status" value="1"/>
</dbReference>
<reference evidence="4" key="1">
    <citation type="submission" date="2015-01" db="EMBL/GenBank/DDBJ databases">
        <title>Flavisolibacter sp./LCS9/ whole genome sequencing.</title>
        <authorList>
            <person name="Kim M.K."/>
            <person name="Srinivasan S."/>
            <person name="Lee J.-J."/>
        </authorList>
    </citation>
    <scope>NUCLEOTIDE SEQUENCE [LARGE SCALE GENOMIC DNA]</scope>
    <source>
        <strain evidence="4">LCS9</strain>
    </source>
</reference>
<dbReference type="PANTHER" id="PTHR46401:SF2">
    <property type="entry name" value="GLYCOSYLTRANSFERASE WBBK-RELATED"/>
    <property type="match status" value="1"/>
</dbReference>
<dbReference type="CDD" id="cd03801">
    <property type="entry name" value="GT4_PimA-like"/>
    <property type="match status" value="1"/>
</dbReference>
<dbReference type="Gene3D" id="3.40.50.2000">
    <property type="entry name" value="Glycogen Phosphorylase B"/>
    <property type="match status" value="2"/>
</dbReference>
<dbReference type="GO" id="GO:0009103">
    <property type="term" value="P:lipopolysaccharide biosynthetic process"/>
    <property type="evidence" value="ECO:0007669"/>
    <property type="project" value="TreeGrafter"/>
</dbReference>
<dbReference type="SUPFAM" id="SSF53756">
    <property type="entry name" value="UDP-Glycosyltransferase/glycogen phosphorylase"/>
    <property type="match status" value="1"/>
</dbReference>
<dbReference type="InterPro" id="IPR001296">
    <property type="entry name" value="Glyco_trans_1"/>
</dbReference>
<dbReference type="EMBL" id="CP011390">
    <property type="protein sequence ID" value="ANE49622.1"/>
    <property type="molecule type" value="Genomic_DNA"/>
</dbReference>
<dbReference type="OrthoDB" id="7560678at2"/>
<evidence type="ECO:0000259" key="2">
    <source>
        <dbReference type="Pfam" id="PF00534"/>
    </source>
</evidence>
<accession>A0A172TRL4</accession>
<sequence length="383" mass="43540">MRVAYITSYNSEEVKHWSGSGFYIAEALKNQGIELLRIHCIVKHSFIQRLKRKLNKILFNKVLLLEREPSYLKSLAKKANQLLFNQEYDIVFSPGSLPITYLKTDKPIAFMTDSTYDGLINLYMQDQSLTKQSIINGNKAEAIALQKASLAFYTSEWAIENAVNKYNIDKSKVRKSSFGPNLSNGFSEKKIRELVGERADNKVKNLLFVGVEWRRKGARKAIETVAALIEKGHNVTLTLVGCKIPEGEVLPSFVKYYPFISKETIEGRQILDKLFQQASFFILPTEADCTPIVFSEAASYGLPVITTNTGGCPAVVLDKISGYCFQPETFKENAVEIIENLINDQRLYERISVNAYYRFCNELNWNVIGKQLLESLEPLVEKR</sequence>
<evidence type="ECO:0000256" key="1">
    <source>
        <dbReference type="ARBA" id="ARBA00022679"/>
    </source>
</evidence>
<dbReference type="GO" id="GO:0016757">
    <property type="term" value="F:glycosyltransferase activity"/>
    <property type="evidence" value="ECO:0007669"/>
    <property type="project" value="InterPro"/>
</dbReference>
<evidence type="ECO:0000313" key="3">
    <source>
        <dbReference type="EMBL" id="ANE49622.1"/>
    </source>
</evidence>
<proteinExistence type="predicted"/>
<organism evidence="3 4">
    <name type="scientific">Flavisolibacter tropicus</name>
    <dbReference type="NCBI Taxonomy" id="1492898"/>
    <lineage>
        <taxon>Bacteria</taxon>
        <taxon>Pseudomonadati</taxon>
        <taxon>Bacteroidota</taxon>
        <taxon>Chitinophagia</taxon>
        <taxon>Chitinophagales</taxon>
        <taxon>Chitinophagaceae</taxon>
        <taxon>Flavisolibacter</taxon>
    </lineage>
</organism>
<evidence type="ECO:0000313" key="4">
    <source>
        <dbReference type="Proteomes" id="UP000077177"/>
    </source>
</evidence>
<dbReference type="RefSeq" id="WP_066401741.1">
    <property type="nucleotide sequence ID" value="NZ_CP011390.1"/>
</dbReference>
<keyword evidence="1" id="KW-0808">Transferase</keyword>
<protein>
    <recommendedName>
        <fullName evidence="2">Glycosyl transferase family 1 domain-containing protein</fullName>
    </recommendedName>
</protein>
<dbReference type="Proteomes" id="UP000077177">
    <property type="component" value="Chromosome"/>
</dbReference>
<feature type="domain" description="Glycosyl transferase family 1" evidence="2">
    <location>
        <begin position="199"/>
        <end position="356"/>
    </location>
</feature>
<dbReference type="PANTHER" id="PTHR46401">
    <property type="entry name" value="GLYCOSYLTRANSFERASE WBBK-RELATED"/>
    <property type="match status" value="1"/>
</dbReference>
<dbReference type="KEGG" id="fla:SY85_02985"/>
<name>A0A172TRL4_9BACT</name>
<gene>
    <name evidence="3" type="ORF">SY85_02985</name>
</gene>
<reference evidence="3 4" key="2">
    <citation type="journal article" date="2016" name="Int. J. Syst. Evol. Microbiol.">
        <title>Flavisolibacter tropicus sp. nov., isolated from tropical soil.</title>
        <authorList>
            <person name="Lee J.J."/>
            <person name="Kang M.S."/>
            <person name="Kim G.S."/>
            <person name="Lee C.S."/>
            <person name="Lim S."/>
            <person name="Lee J."/>
            <person name="Roh S.H."/>
            <person name="Kang H."/>
            <person name="Ha J.M."/>
            <person name="Bae S."/>
            <person name="Jung H.Y."/>
            <person name="Kim M.K."/>
        </authorList>
    </citation>
    <scope>NUCLEOTIDE SEQUENCE [LARGE SCALE GENOMIC DNA]</scope>
    <source>
        <strain evidence="3 4">LCS9</strain>
    </source>
</reference>
<dbReference type="AlphaFoldDB" id="A0A172TRL4"/>
<keyword evidence="4" id="KW-1185">Reference proteome</keyword>
<dbReference type="STRING" id="1492898.SY85_02985"/>